<keyword evidence="2" id="KW-0472">Membrane</keyword>
<keyword evidence="2" id="KW-1133">Transmembrane helix</keyword>
<reference evidence="3 4" key="1">
    <citation type="journal article" date="2019" name="Nat. Ecol. Evol.">
        <title>Megaphylogeny resolves global patterns of mushroom evolution.</title>
        <authorList>
            <person name="Varga T."/>
            <person name="Krizsan K."/>
            <person name="Foldi C."/>
            <person name="Dima B."/>
            <person name="Sanchez-Garcia M."/>
            <person name="Sanchez-Ramirez S."/>
            <person name="Szollosi G.J."/>
            <person name="Szarkandi J.G."/>
            <person name="Papp V."/>
            <person name="Albert L."/>
            <person name="Andreopoulos W."/>
            <person name="Angelini C."/>
            <person name="Antonin V."/>
            <person name="Barry K.W."/>
            <person name="Bougher N.L."/>
            <person name="Buchanan P."/>
            <person name="Buyck B."/>
            <person name="Bense V."/>
            <person name="Catcheside P."/>
            <person name="Chovatia M."/>
            <person name="Cooper J."/>
            <person name="Damon W."/>
            <person name="Desjardin D."/>
            <person name="Finy P."/>
            <person name="Geml J."/>
            <person name="Haridas S."/>
            <person name="Hughes K."/>
            <person name="Justo A."/>
            <person name="Karasinski D."/>
            <person name="Kautmanova I."/>
            <person name="Kiss B."/>
            <person name="Kocsube S."/>
            <person name="Kotiranta H."/>
            <person name="LaButti K.M."/>
            <person name="Lechner B.E."/>
            <person name="Liimatainen K."/>
            <person name="Lipzen A."/>
            <person name="Lukacs Z."/>
            <person name="Mihaltcheva S."/>
            <person name="Morgado L.N."/>
            <person name="Niskanen T."/>
            <person name="Noordeloos M.E."/>
            <person name="Ohm R.A."/>
            <person name="Ortiz-Santana B."/>
            <person name="Ovrebo C."/>
            <person name="Racz N."/>
            <person name="Riley R."/>
            <person name="Savchenko A."/>
            <person name="Shiryaev A."/>
            <person name="Soop K."/>
            <person name="Spirin V."/>
            <person name="Szebenyi C."/>
            <person name="Tomsovsky M."/>
            <person name="Tulloss R.E."/>
            <person name="Uehling J."/>
            <person name="Grigoriev I.V."/>
            <person name="Vagvolgyi C."/>
            <person name="Papp T."/>
            <person name="Martin F.M."/>
            <person name="Miettinen O."/>
            <person name="Hibbett D.S."/>
            <person name="Nagy L.G."/>
        </authorList>
    </citation>
    <scope>NUCLEOTIDE SEQUENCE [LARGE SCALE GENOMIC DNA]</scope>
    <source>
        <strain evidence="3 4">CBS 121175</strain>
    </source>
</reference>
<protein>
    <submittedName>
        <fullName evidence="3">Uncharacterized protein</fullName>
    </submittedName>
</protein>
<feature type="compositionally biased region" description="Low complexity" evidence="1">
    <location>
        <begin position="251"/>
        <end position="263"/>
    </location>
</feature>
<sequence length="401" mass="43693">MSDSNVAHSARGDTVRSSRPSSSRSGSLPKEARKSGSKSTPERSPSPPPPKIDTISNAISSRNGSLLAPPSLSFTAPTPEASPISPSKRVHHKSTPTQPTSVLKNPTPLTPPPVQKAFSSNSGKRKASEAEVDANTPPKENREPRATFAPEPRAHRASATSSSSHAPISYHRTKRARISLTSDPQPPRSIYASMTSDSPNAKSTGSWSSRASRASTSPVSHGPQPYSSRPPSTRDNSANGNQHHPRRSASRRSISNASIPISAFMSPHAPSITPSSTFHMRDPRKPPRLQDTPWTLSFPVEVEAGEGRWSINGWVDRGGSPLHAWFFFAGFVLFPVWWISGFLVPIPRTRRLAGEDSEKGVILDDPQVEHDHRSWRRRCRILSVVSLFTYIPFIVLVAIFA</sequence>
<feature type="compositionally biased region" description="Polar residues" evidence="1">
    <location>
        <begin position="95"/>
        <end position="104"/>
    </location>
</feature>
<feature type="compositionally biased region" description="Polar residues" evidence="1">
    <location>
        <begin position="225"/>
        <end position="242"/>
    </location>
</feature>
<feature type="compositionally biased region" description="Polar residues" evidence="1">
    <location>
        <begin position="54"/>
        <end position="64"/>
    </location>
</feature>
<keyword evidence="2" id="KW-0812">Transmembrane</keyword>
<keyword evidence="4" id="KW-1185">Reference proteome</keyword>
<feature type="transmembrane region" description="Helical" evidence="2">
    <location>
        <begin position="324"/>
        <end position="344"/>
    </location>
</feature>
<dbReference type="EMBL" id="ML210162">
    <property type="protein sequence ID" value="TFK27670.1"/>
    <property type="molecule type" value="Genomic_DNA"/>
</dbReference>
<feature type="transmembrane region" description="Helical" evidence="2">
    <location>
        <begin position="381"/>
        <end position="400"/>
    </location>
</feature>
<dbReference type="OrthoDB" id="3266087at2759"/>
<accession>A0A5C3L4K2</accession>
<feature type="region of interest" description="Disordered" evidence="1">
    <location>
        <begin position="1"/>
        <end position="292"/>
    </location>
</feature>
<feature type="compositionally biased region" description="Polar residues" evidence="1">
    <location>
        <begin position="192"/>
        <end position="202"/>
    </location>
</feature>
<name>A0A5C3L4K2_COPMA</name>
<evidence type="ECO:0000313" key="4">
    <source>
        <dbReference type="Proteomes" id="UP000307440"/>
    </source>
</evidence>
<gene>
    <name evidence="3" type="ORF">FA15DRAFT_146788</name>
</gene>
<evidence type="ECO:0000256" key="2">
    <source>
        <dbReference type="SAM" id="Phobius"/>
    </source>
</evidence>
<proteinExistence type="predicted"/>
<evidence type="ECO:0000313" key="3">
    <source>
        <dbReference type="EMBL" id="TFK27670.1"/>
    </source>
</evidence>
<feature type="compositionally biased region" description="Low complexity" evidence="1">
    <location>
        <begin position="157"/>
        <end position="170"/>
    </location>
</feature>
<evidence type="ECO:0000256" key="1">
    <source>
        <dbReference type="SAM" id="MobiDB-lite"/>
    </source>
</evidence>
<dbReference type="AlphaFoldDB" id="A0A5C3L4K2"/>
<organism evidence="3 4">
    <name type="scientific">Coprinopsis marcescibilis</name>
    <name type="common">Agaric fungus</name>
    <name type="synonym">Psathyrella marcescibilis</name>
    <dbReference type="NCBI Taxonomy" id="230819"/>
    <lineage>
        <taxon>Eukaryota</taxon>
        <taxon>Fungi</taxon>
        <taxon>Dikarya</taxon>
        <taxon>Basidiomycota</taxon>
        <taxon>Agaricomycotina</taxon>
        <taxon>Agaricomycetes</taxon>
        <taxon>Agaricomycetidae</taxon>
        <taxon>Agaricales</taxon>
        <taxon>Agaricineae</taxon>
        <taxon>Psathyrellaceae</taxon>
        <taxon>Coprinopsis</taxon>
    </lineage>
</organism>
<dbReference type="Proteomes" id="UP000307440">
    <property type="component" value="Unassembled WGS sequence"/>
</dbReference>
<feature type="compositionally biased region" description="Low complexity" evidence="1">
    <location>
        <begin position="17"/>
        <end position="27"/>
    </location>
</feature>
<feature type="compositionally biased region" description="Low complexity" evidence="1">
    <location>
        <begin position="203"/>
        <end position="217"/>
    </location>
</feature>